<dbReference type="PANTHER" id="PTHR42928">
    <property type="entry name" value="TRICARBOXYLATE-BINDING PROTEIN"/>
    <property type="match status" value="1"/>
</dbReference>
<feature type="chain" id="PRO_5045849963" evidence="2">
    <location>
        <begin position="25"/>
        <end position="329"/>
    </location>
</feature>
<proteinExistence type="inferred from homology"/>
<keyword evidence="2" id="KW-0732">Signal</keyword>
<dbReference type="Proteomes" id="UP001596084">
    <property type="component" value="Unassembled WGS sequence"/>
</dbReference>
<keyword evidence="4" id="KW-1185">Reference proteome</keyword>
<evidence type="ECO:0000313" key="4">
    <source>
        <dbReference type="Proteomes" id="UP001596084"/>
    </source>
</evidence>
<dbReference type="InterPro" id="IPR042100">
    <property type="entry name" value="Bug_dom1"/>
</dbReference>
<feature type="signal peptide" evidence="2">
    <location>
        <begin position="1"/>
        <end position="24"/>
    </location>
</feature>
<protein>
    <submittedName>
        <fullName evidence="3">Bug family tripartite tricarboxylate transporter substrate binding protein</fullName>
    </submittedName>
</protein>
<sequence>MRRTSFLKIIAALACAGLLPSVHAQGAVDKQLSSQPFTIVAPFPPGGPVDTLSRILATGLAERYKQPAVVDNRAGASGNIGIDLVKRAAPTGHTLLVVPAGNLTINPTLMPKLGYSVEADFATVASLAKAPNVLAVNPSVPARTVAELVALSRAKPDSISYASPGVGSGLHLAGELFKQQSGADILHVAYKGSAPGLNDVLGGTVPMILGNLPALLPHIQSGKLRPLAVTDPTRASALPDVPTLAEAGVPGVAVTSWYGVVAPRQTPAPVLAQLARDITQIFNAPATKAQLEKQGLYVWITTGPAFGELIRKEAATWAPIIKSRKIEPQ</sequence>
<reference evidence="4" key="1">
    <citation type="journal article" date="2019" name="Int. J. Syst. Evol. Microbiol.">
        <title>The Global Catalogue of Microorganisms (GCM) 10K type strain sequencing project: providing services to taxonomists for standard genome sequencing and annotation.</title>
        <authorList>
            <consortium name="The Broad Institute Genomics Platform"/>
            <consortium name="The Broad Institute Genome Sequencing Center for Infectious Disease"/>
            <person name="Wu L."/>
            <person name="Ma J."/>
        </authorList>
    </citation>
    <scope>NUCLEOTIDE SEQUENCE [LARGE SCALE GENOMIC DNA]</scope>
    <source>
        <strain evidence="4">CGMCC 4.7277</strain>
    </source>
</reference>
<dbReference type="InterPro" id="IPR005064">
    <property type="entry name" value="BUG"/>
</dbReference>
<dbReference type="SUPFAM" id="SSF53850">
    <property type="entry name" value="Periplasmic binding protein-like II"/>
    <property type="match status" value="1"/>
</dbReference>
<evidence type="ECO:0000313" key="3">
    <source>
        <dbReference type="EMBL" id="MFC5521457.1"/>
    </source>
</evidence>
<comment type="caution">
    <text evidence="3">The sequence shown here is derived from an EMBL/GenBank/DDBJ whole genome shotgun (WGS) entry which is preliminary data.</text>
</comment>
<dbReference type="Pfam" id="PF03401">
    <property type="entry name" value="TctC"/>
    <property type="match status" value="1"/>
</dbReference>
<comment type="similarity">
    <text evidence="1">Belongs to the UPF0065 (bug) family.</text>
</comment>
<name>A0ABW0QC58_9BURK</name>
<dbReference type="RefSeq" id="WP_068834516.1">
    <property type="nucleotide sequence ID" value="NZ_JBHSMX010000016.1"/>
</dbReference>
<dbReference type="Gene3D" id="3.40.190.150">
    <property type="entry name" value="Bordetella uptake gene, domain 1"/>
    <property type="match status" value="1"/>
</dbReference>
<evidence type="ECO:0000256" key="1">
    <source>
        <dbReference type="ARBA" id="ARBA00006987"/>
    </source>
</evidence>
<evidence type="ECO:0000256" key="2">
    <source>
        <dbReference type="SAM" id="SignalP"/>
    </source>
</evidence>
<organism evidence="3 4">
    <name type="scientific">Polaromonas jejuensis</name>
    <dbReference type="NCBI Taxonomy" id="457502"/>
    <lineage>
        <taxon>Bacteria</taxon>
        <taxon>Pseudomonadati</taxon>
        <taxon>Pseudomonadota</taxon>
        <taxon>Betaproteobacteria</taxon>
        <taxon>Burkholderiales</taxon>
        <taxon>Comamonadaceae</taxon>
        <taxon>Polaromonas</taxon>
    </lineage>
</organism>
<gene>
    <name evidence="3" type="ORF">ACFPP7_11070</name>
</gene>
<dbReference type="EMBL" id="JBHSMX010000016">
    <property type="protein sequence ID" value="MFC5521457.1"/>
    <property type="molecule type" value="Genomic_DNA"/>
</dbReference>
<dbReference type="PIRSF" id="PIRSF017082">
    <property type="entry name" value="YflP"/>
    <property type="match status" value="1"/>
</dbReference>
<dbReference type="CDD" id="cd13578">
    <property type="entry name" value="PBP2_Bug27"/>
    <property type="match status" value="1"/>
</dbReference>
<accession>A0ABW0QC58</accession>
<dbReference type="PANTHER" id="PTHR42928:SF5">
    <property type="entry name" value="BLR1237 PROTEIN"/>
    <property type="match status" value="1"/>
</dbReference>
<dbReference type="Gene3D" id="3.40.190.10">
    <property type="entry name" value="Periplasmic binding protein-like II"/>
    <property type="match status" value="1"/>
</dbReference>